<dbReference type="RefSeq" id="XP_033651581.1">
    <property type="nucleotide sequence ID" value="XM_033799894.1"/>
</dbReference>
<keyword evidence="2" id="KW-1185">Reference proteome</keyword>
<protein>
    <submittedName>
        <fullName evidence="1">Uncharacterized protein</fullName>
    </submittedName>
</protein>
<sequence length="245" mass="27020">MLARTIRDQNFHHVRQNDDNWSAYALAKYIKDKVGVYPILPLADGHLYDDDAEKPKALFLIKGDQTLVNQGIYNSGTLASDSLMERLDGEAYTVDDFTFRPDSDYPEWYIKALQKARSGDLDASTTPPSALTPKPGKSLSIAMVSVVNSHAGLADVYSTWNFYTTTVGKVVGSCGETKGEKLIPGEGSTNVDLLPEVARNTDNPPWPGGSFQLKIEGEECEYKNDGTNSGRLFCPKREISCEENK</sequence>
<name>A0A6A6JC87_WESOR</name>
<proteinExistence type="predicted"/>
<dbReference type="Proteomes" id="UP000800097">
    <property type="component" value="Unassembled WGS sequence"/>
</dbReference>
<gene>
    <name evidence="1" type="ORF">EI97DRAFT_444332</name>
</gene>
<dbReference type="GeneID" id="54553069"/>
<evidence type="ECO:0000313" key="2">
    <source>
        <dbReference type="Proteomes" id="UP000800097"/>
    </source>
</evidence>
<evidence type="ECO:0000313" key="1">
    <source>
        <dbReference type="EMBL" id="KAF2274042.1"/>
    </source>
</evidence>
<dbReference type="EMBL" id="ML986505">
    <property type="protein sequence ID" value="KAF2274042.1"/>
    <property type="molecule type" value="Genomic_DNA"/>
</dbReference>
<dbReference type="OrthoDB" id="1896086at2759"/>
<organism evidence="1 2">
    <name type="scientific">Westerdykella ornata</name>
    <dbReference type="NCBI Taxonomy" id="318751"/>
    <lineage>
        <taxon>Eukaryota</taxon>
        <taxon>Fungi</taxon>
        <taxon>Dikarya</taxon>
        <taxon>Ascomycota</taxon>
        <taxon>Pezizomycotina</taxon>
        <taxon>Dothideomycetes</taxon>
        <taxon>Pleosporomycetidae</taxon>
        <taxon>Pleosporales</taxon>
        <taxon>Sporormiaceae</taxon>
        <taxon>Westerdykella</taxon>
    </lineage>
</organism>
<reference evidence="1" key="1">
    <citation type="journal article" date="2020" name="Stud. Mycol.">
        <title>101 Dothideomycetes genomes: a test case for predicting lifestyles and emergence of pathogens.</title>
        <authorList>
            <person name="Haridas S."/>
            <person name="Albert R."/>
            <person name="Binder M."/>
            <person name="Bloem J."/>
            <person name="Labutti K."/>
            <person name="Salamov A."/>
            <person name="Andreopoulos B."/>
            <person name="Baker S."/>
            <person name="Barry K."/>
            <person name="Bills G."/>
            <person name="Bluhm B."/>
            <person name="Cannon C."/>
            <person name="Castanera R."/>
            <person name="Culley D."/>
            <person name="Daum C."/>
            <person name="Ezra D."/>
            <person name="Gonzalez J."/>
            <person name="Henrissat B."/>
            <person name="Kuo A."/>
            <person name="Liang C."/>
            <person name="Lipzen A."/>
            <person name="Lutzoni F."/>
            <person name="Magnuson J."/>
            <person name="Mondo S."/>
            <person name="Nolan M."/>
            <person name="Ohm R."/>
            <person name="Pangilinan J."/>
            <person name="Park H.-J."/>
            <person name="Ramirez L."/>
            <person name="Alfaro M."/>
            <person name="Sun H."/>
            <person name="Tritt A."/>
            <person name="Yoshinaga Y."/>
            <person name="Zwiers L.-H."/>
            <person name="Turgeon B."/>
            <person name="Goodwin S."/>
            <person name="Spatafora J."/>
            <person name="Crous P."/>
            <person name="Grigoriev I."/>
        </authorList>
    </citation>
    <scope>NUCLEOTIDE SEQUENCE</scope>
    <source>
        <strain evidence="1">CBS 379.55</strain>
    </source>
</reference>
<dbReference type="AlphaFoldDB" id="A0A6A6JC87"/>
<accession>A0A6A6JC87</accession>